<evidence type="ECO:0000313" key="2">
    <source>
        <dbReference type="EMBL" id="ADE10039.1"/>
    </source>
</evidence>
<proteinExistence type="evidence at transcript level"/>
<reference evidence="2" key="1">
    <citation type="submission" date="2010-02" db="EMBL/GenBank/DDBJ databases">
        <authorList>
            <person name="Xie B."/>
            <person name="Huang X."/>
            <person name="Deng Y."/>
        </authorList>
    </citation>
    <scope>NUCLEOTIDE SEQUENCE</scope>
</reference>
<organism evidence="2">
    <name type="scientific">Tremella fuciformis</name>
    <dbReference type="NCBI Taxonomy" id="64657"/>
    <lineage>
        <taxon>Eukaryota</taxon>
        <taxon>Fungi</taxon>
        <taxon>Dikarya</taxon>
        <taxon>Basidiomycota</taxon>
        <taxon>Agaricomycotina</taxon>
        <taxon>Tremellomycetes</taxon>
        <taxon>Tremellales</taxon>
        <taxon>Tremellaceae</taxon>
        <taxon>Tremella</taxon>
    </lineage>
</organism>
<protein>
    <submittedName>
        <fullName evidence="2">Uncharacterized protein</fullName>
    </submittedName>
</protein>
<feature type="region of interest" description="Disordered" evidence="1">
    <location>
        <begin position="1"/>
        <end position="36"/>
    </location>
</feature>
<evidence type="ECO:0000256" key="1">
    <source>
        <dbReference type="SAM" id="MobiDB-lite"/>
    </source>
</evidence>
<name>D5KXZ4_9TREE</name>
<accession>D5KXZ4</accession>
<dbReference type="AlphaFoldDB" id="D5KXZ4"/>
<dbReference type="EMBL" id="GU723594">
    <property type="protein sequence ID" value="ADE10039.1"/>
    <property type="molecule type" value="mRNA"/>
</dbReference>
<sequence length="118" mass="13693">MPRLQPQPPHRQLRATTPGLDLVNAGGRRTNRPVRADRRGVPGLQWTLSTLLLPPHLRALQQFRHQPRMVRMGLPRASRPNHPLRDLRRSLREEAAAVIRPRPSARYSRWRPFSLART</sequence>